<organism evidence="5 6">
    <name type="scientific">Tsukamurella pulmonis</name>
    <dbReference type="NCBI Taxonomy" id="47312"/>
    <lineage>
        <taxon>Bacteria</taxon>
        <taxon>Bacillati</taxon>
        <taxon>Actinomycetota</taxon>
        <taxon>Actinomycetes</taxon>
        <taxon>Mycobacteriales</taxon>
        <taxon>Tsukamurellaceae</taxon>
        <taxon>Tsukamurella</taxon>
    </lineage>
</organism>
<evidence type="ECO:0000313" key="5">
    <source>
        <dbReference type="EMBL" id="SDQ43048.1"/>
    </source>
</evidence>
<accession>A0A1H1ATH0</accession>
<comment type="similarity">
    <text evidence="1">Belongs to the BlaI transcriptional regulatory family.</text>
</comment>
<evidence type="ECO:0000256" key="2">
    <source>
        <dbReference type="ARBA" id="ARBA00023015"/>
    </source>
</evidence>
<reference evidence="6" key="1">
    <citation type="submission" date="2016-10" db="EMBL/GenBank/DDBJ databases">
        <authorList>
            <person name="Varghese N."/>
            <person name="Submissions S."/>
        </authorList>
    </citation>
    <scope>NUCLEOTIDE SEQUENCE [LARGE SCALE GENOMIC DNA]</scope>
    <source>
        <strain evidence="6">DSM 44142</strain>
    </source>
</reference>
<evidence type="ECO:0000256" key="4">
    <source>
        <dbReference type="ARBA" id="ARBA00023163"/>
    </source>
</evidence>
<gene>
    <name evidence="5" type="ORF">SAMN04489765_0383</name>
</gene>
<dbReference type="GO" id="GO:0045892">
    <property type="term" value="P:negative regulation of DNA-templated transcription"/>
    <property type="evidence" value="ECO:0007669"/>
    <property type="project" value="InterPro"/>
</dbReference>
<keyword evidence="2" id="KW-0805">Transcription regulation</keyword>
<dbReference type="InterPro" id="IPR005650">
    <property type="entry name" value="BlaI_family"/>
</dbReference>
<dbReference type="EMBL" id="FNLF01000002">
    <property type="protein sequence ID" value="SDQ43048.1"/>
    <property type="molecule type" value="Genomic_DNA"/>
</dbReference>
<evidence type="ECO:0000256" key="1">
    <source>
        <dbReference type="ARBA" id="ARBA00011046"/>
    </source>
</evidence>
<dbReference type="Proteomes" id="UP000183053">
    <property type="component" value="Unassembled WGS sequence"/>
</dbReference>
<dbReference type="Gene3D" id="1.10.10.10">
    <property type="entry name" value="Winged helix-like DNA-binding domain superfamily/Winged helix DNA-binding domain"/>
    <property type="match status" value="1"/>
</dbReference>
<dbReference type="Pfam" id="PF03965">
    <property type="entry name" value="Penicillinase_R"/>
    <property type="match status" value="1"/>
</dbReference>
<keyword evidence="4" id="KW-0804">Transcription</keyword>
<name>A0A1H1ATH0_9ACTN</name>
<dbReference type="InterPro" id="IPR036390">
    <property type="entry name" value="WH_DNA-bd_sf"/>
</dbReference>
<evidence type="ECO:0000313" key="6">
    <source>
        <dbReference type="Proteomes" id="UP000183053"/>
    </source>
</evidence>
<dbReference type="PIRSF" id="PIRSF019455">
    <property type="entry name" value="CopR_AtkY"/>
    <property type="match status" value="1"/>
</dbReference>
<proteinExistence type="inferred from homology"/>
<dbReference type="Gene3D" id="6.10.140.850">
    <property type="match status" value="1"/>
</dbReference>
<sequence length="118" mass="13383">MPGELESAVMQVLWDSEHALKVQEVVDALDTGRALAYTTVMTVLDNLHRKQWVQREKVGKAYFYEPTLSRAEAATQALRDVLDASGDPEAVLLHFTESASDEESKVIRRALRRRSRQQ</sequence>
<protein>
    <submittedName>
        <fullName evidence="5">Predicted transcriptional regulator</fullName>
    </submittedName>
</protein>
<keyword evidence="3" id="KW-0238">DNA-binding</keyword>
<dbReference type="SUPFAM" id="SSF46785">
    <property type="entry name" value="Winged helix' DNA-binding domain"/>
    <property type="match status" value="1"/>
</dbReference>
<evidence type="ECO:0000256" key="3">
    <source>
        <dbReference type="ARBA" id="ARBA00023125"/>
    </source>
</evidence>
<dbReference type="GO" id="GO:0003677">
    <property type="term" value="F:DNA binding"/>
    <property type="evidence" value="ECO:0007669"/>
    <property type="project" value="UniProtKB-KW"/>
</dbReference>
<dbReference type="STRING" id="47312.SAMN04489765_0383"/>
<dbReference type="InterPro" id="IPR036388">
    <property type="entry name" value="WH-like_DNA-bd_sf"/>
</dbReference>
<dbReference type="AlphaFoldDB" id="A0A1H1ATH0"/>
<keyword evidence="6" id="KW-1185">Reference proteome</keyword>